<feature type="transmembrane region" description="Helical" evidence="1">
    <location>
        <begin position="40"/>
        <end position="64"/>
    </location>
</feature>
<keyword evidence="1" id="KW-1133">Transmembrane helix</keyword>
<keyword evidence="1" id="KW-0472">Membrane</keyword>
<evidence type="ECO:0000256" key="1">
    <source>
        <dbReference type="SAM" id="Phobius"/>
    </source>
</evidence>
<dbReference type="OrthoDB" id="955834at2"/>
<name>A0A2K8YXK2_9BACT</name>
<feature type="transmembrane region" description="Helical" evidence="1">
    <location>
        <begin position="109"/>
        <end position="125"/>
    </location>
</feature>
<feature type="transmembrane region" description="Helical" evidence="1">
    <location>
        <begin position="76"/>
        <end position="97"/>
    </location>
</feature>
<keyword evidence="3" id="KW-1185">Reference proteome</keyword>
<evidence type="ECO:0008006" key="4">
    <source>
        <dbReference type="Google" id="ProtNLM"/>
    </source>
</evidence>
<dbReference type="Proteomes" id="UP000232883">
    <property type="component" value="Chromosome"/>
</dbReference>
<sequence>MNTLQTTFIDFQRYVREPKYSQPLSDRPGNKSVLTIRRFLAGYPLILGILLITVGNIVLAQFITGQVIFKPLLERYSSSVGILLVSVLIAVTLEEAVFRAILRLTPNRLRTILALALWILSGKYYQFIKQETNEFALLWMILLWSAIVYGLNHYLKRPAVFARIEHIWQANFRLIFYGIGLLYSFMKIIDDVGTLKDAQVLLLPVLLLSSLLNGFYFGYIRMKYGFWYAVAVHMLVLLAALAPEAILIL</sequence>
<feature type="transmembrane region" description="Helical" evidence="1">
    <location>
        <begin position="167"/>
        <end position="186"/>
    </location>
</feature>
<dbReference type="AlphaFoldDB" id="A0A2K8YXK2"/>
<dbReference type="EMBL" id="CP025096">
    <property type="protein sequence ID" value="AUD02351.1"/>
    <property type="molecule type" value="Genomic_DNA"/>
</dbReference>
<keyword evidence="1" id="KW-0812">Transmembrane</keyword>
<feature type="transmembrane region" description="Helical" evidence="1">
    <location>
        <begin position="137"/>
        <end position="155"/>
    </location>
</feature>
<reference evidence="2 3" key="1">
    <citation type="submission" date="2017-11" db="EMBL/GenBank/DDBJ databases">
        <title>Taxonomic description and genome sequences of Spirosoma HA7 sp. nov., isolated from pollen microhabitat of Corylus avellana.</title>
        <authorList>
            <person name="Ambika Manirajan B."/>
            <person name="Suarez C."/>
            <person name="Ratering S."/>
            <person name="Geissler-Plaum R."/>
            <person name="Cardinale M."/>
            <person name="Sylvia S."/>
        </authorList>
    </citation>
    <scope>NUCLEOTIDE SEQUENCE [LARGE SCALE GENOMIC DNA]</scope>
    <source>
        <strain evidence="2 3">HA7</strain>
    </source>
</reference>
<gene>
    <name evidence="2" type="ORF">CWM47_11260</name>
</gene>
<accession>A0A2K8YXK2</accession>
<feature type="transmembrane region" description="Helical" evidence="1">
    <location>
        <begin position="198"/>
        <end position="219"/>
    </location>
</feature>
<feature type="transmembrane region" description="Helical" evidence="1">
    <location>
        <begin position="226"/>
        <end position="248"/>
    </location>
</feature>
<dbReference type="RefSeq" id="WP_100988068.1">
    <property type="nucleotide sequence ID" value="NZ_CP025096.1"/>
</dbReference>
<organism evidence="2 3">
    <name type="scientific">Spirosoma pollinicola</name>
    <dbReference type="NCBI Taxonomy" id="2057025"/>
    <lineage>
        <taxon>Bacteria</taxon>
        <taxon>Pseudomonadati</taxon>
        <taxon>Bacteroidota</taxon>
        <taxon>Cytophagia</taxon>
        <taxon>Cytophagales</taxon>
        <taxon>Cytophagaceae</taxon>
        <taxon>Spirosoma</taxon>
    </lineage>
</organism>
<evidence type="ECO:0000313" key="2">
    <source>
        <dbReference type="EMBL" id="AUD02351.1"/>
    </source>
</evidence>
<evidence type="ECO:0000313" key="3">
    <source>
        <dbReference type="Proteomes" id="UP000232883"/>
    </source>
</evidence>
<protein>
    <recommendedName>
        <fullName evidence="4">CPBP family intramembrane metalloprotease</fullName>
    </recommendedName>
</protein>
<proteinExistence type="predicted"/>
<dbReference type="KEGG" id="spir:CWM47_11260"/>